<keyword evidence="2" id="KW-0238">DNA-binding</keyword>
<reference evidence="5 6" key="1">
    <citation type="submission" date="2016-02" db="EMBL/GenBank/DDBJ databases">
        <title>Draft genome sequence of Polaribacter atrinae KACC17473.</title>
        <authorList>
            <person name="Shin S.-K."/>
            <person name="Yi H."/>
        </authorList>
    </citation>
    <scope>NUCLEOTIDE SEQUENCE [LARGE SCALE GENOMIC DNA]</scope>
    <source>
        <strain evidence="5 6">KACC 17473</strain>
    </source>
</reference>
<evidence type="ECO:0000313" key="5">
    <source>
        <dbReference type="EMBL" id="OAD46156.1"/>
    </source>
</evidence>
<dbReference type="GO" id="GO:0006355">
    <property type="term" value="P:regulation of DNA-templated transcription"/>
    <property type="evidence" value="ECO:0007669"/>
    <property type="project" value="InterPro"/>
</dbReference>
<dbReference type="PROSITE" id="PS50043">
    <property type="entry name" value="HTH_LUXR_2"/>
    <property type="match status" value="1"/>
</dbReference>
<dbReference type="AlphaFoldDB" id="A0A176TFH9"/>
<dbReference type="PROSITE" id="PS00622">
    <property type="entry name" value="HTH_LUXR_1"/>
    <property type="match status" value="1"/>
</dbReference>
<dbReference type="STRING" id="1333662.LPB303_04370"/>
<keyword evidence="1" id="KW-0805">Transcription regulation</keyword>
<protein>
    <recommendedName>
        <fullName evidence="4">HTH luxR-type domain-containing protein</fullName>
    </recommendedName>
</protein>
<dbReference type="InterPro" id="IPR000792">
    <property type="entry name" value="Tscrpt_reg_LuxR_C"/>
</dbReference>
<dbReference type="Proteomes" id="UP000076923">
    <property type="component" value="Unassembled WGS sequence"/>
</dbReference>
<dbReference type="Pfam" id="PF00196">
    <property type="entry name" value="GerE"/>
    <property type="match status" value="1"/>
</dbReference>
<dbReference type="GO" id="GO:0003677">
    <property type="term" value="F:DNA binding"/>
    <property type="evidence" value="ECO:0007669"/>
    <property type="project" value="UniProtKB-KW"/>
</dbReference>
<dbReference type="PANTHER" id="PTHR44688">
    <property type="entry name" value="DNA-BINDING TRANSCRIPTIONAL ACTIVATOR DEVR_DOSR"/>
    <property type="match status" value="1"/>
</dbReference>
<keyword evidence="6" id="KW-1185">Reference proteome</keyword>
<evidence type="ECO:0000259" key="4">
    <source>
        <dbReference type="PROSITE" id="PS50043"/>
    </source>
</evidence>
<evidence type="ECO:0000256" key="2">
    <source>
        <dbReference type="ARBA" id="ARBA00023125"/>
    </source>
</evidence>
<evidence type="ECO:0000313" key="6">
    <source>
        <dbReference type="Proteomes" id="UP000076923"/>
    </source>
</evidence>
<keyword evidence="3" id="KW-0804">Transcription</keyword>
<dbReference type="SUPFAM" id="SSF46894">
    <property type="entry name" value="C-terminal effector domain of the bipartite response regulators"/>
    <property type="match status" value="1"/>
</dbReference>
<dbReference type="PRINTS" id="PR00038">
    <property type="entry name" value="HTHLUXR"/>
</dbReference>
<gene>
    <name evidence="5" type="ORF">LPB303_04370</name>
</gene>
<dbReference type="EMBL" id="LVWE01000005">
    <property type="protein sequence ID" value="OAD46156.1"/>
    <property type="molecule type" value="Genomic_DNA"/>
</dbReference>
<dbReference type="PANTHER" id="PTHR44688:SF16">
    <property type="entry name" value="DNA-BINDING TRANSCRIPTIONAL ACTIVATOR DEVR_DOSR"/>
    <property type="match status" value="1"/>
</dbReference>
<sequence>MKKKSTMEVKKLYEYNELRSIDNKYQINNKEIPINLIEDFLGFYNLGLQDLSHLKKFSKNLKEEKRFKKLNKSKFHSLTNKETQIFELVVYGKSTKEIATLLFIETTTVSTHRKNIKQKLELESIFDLYKYANAFNVFEKI</sequence>
<dbReference type="InterPro" id="IPR016032">
    <property type="entry name" value="Sig_transdc_resp-reg_C-effctor"/>
</dbReference>
<evidence type="ECO:0000256" key="3">
    <source>
        <dbReference type="ARBA" id="ARBA00023163"/>
    </source>
</evidence>
<evidence type="ECO:0000256" key="1">
    <source>
        <dbReference type="ARBA" id="ARBA00023015"/>
    </source>
</evidence>
<accession>A0A176TFH9</accession>
<dbReference type="Gene3D" id="1.10.10.10">
    <property type="entry name" value="Winged helix-like DNA-binding domain superfamily/Winged helix DNA-binding domain"/>
    <property type="match status" value="1"/>
</dbReference>
<dbReference type="RefSeq" id="WP_068448481.1">
    <property type="nucleotide sequence ID" value="NZ_CANKUV010000014.1"/>
</dbReference>
<dbReference type="SMART" id="SM00421">
    <property type="entry name" value="HTH_LUXR"/>
    <property type="match status" value="1"/>
</dbReference>
<dbReference type="CDD" id="cd06170">
    <property type="entry name" value="LuxR_C_like"/>
    <property type="match status" value="1"/>
</dbReference>
<comment type="caution">
    <text evidence="5">The sequence shown here is derived from an EMBL/GenBank/DDBJ whole genome shotgun (WGS) entry which is preliminary data.</text>
</comment>
<name>A0A176TFH9_9FLAO</name>
<dbReference type="InterPro" id="IPR036388">
    <property type="entry name" value="WH-like_DNA-bd_sf"/>
</dbReference>
<proteinExistence type="predicted"/>
<feature type="domain" description="HTH luxR-type" evidence="4">
    <location>
        <begin position="71"/>
        <end position="136"/>
    </location>
</feature>
<organism evidence="5 6">
    <name type="scientific">Polaribacter atrinae</name>
    <dbReference type="NCBI Taxonomy" id="1333662"/>
    <lineage>
        <taxon>Bacteria</taxon>
        <taxon>Pseudomonadati</taxon>
        <taxon>Bacteroidota</taxon>
        <taxon>Flavobacteriia</taxon>
        <taxon>Flavobacteriales</taxon>
        <taxon>Flavobacteriaceae</taxon>
    </lineage>
</organism>